<reference evidence="2 3" key="1">
    <citation type="submission" date="2015-07" db="EMBL/GenBank/DDBJ databases">
        <title>The genome of Melipona quadrifasciata.</title>
        <authorList>
            <person name="Pan H."/>
            <person name="Kapheim K."/>
        </authorList>
    </citation>
    <scope>NUCLEOTIDE SEQUENCE [LARGE SCALE GENOMIC DNA]</scope>
    <source>
        <strain evidence="2">0111107301</strain>
        <tissue evidence="2">Whole body</tissue>
    </source>
</reference>
<dbReference type="AlphaFoldDB" id="A0A0M9ACF4"/>
<keyword evidence="3" id="KW-1185">Reference proteome</keyword>
<feature type="compositionally biased region" description="Basic and acidic residues" evidence="1">
    <location>
        <begin position="1"/>
        <end position="33"/>
    </location>
</feature>
<accession>A0A0M9ACF4</accession>
<evidence type="ECO:0000256" key="1">
    <source>
        <dbReference type="SAM" id="MobiDB-lite"/>
    </source>
</evidence>
<dbReference type="EMBL" id="KQ435700">
    <property type="protein sequence ID" value="KOX80423.1"/>
    <property type="molecule type" value="Genomic_DNA"/>
</dbReference>
<name>A0A0M9ACF4_9HYME</name>
<sequence length="267" mass="30387">MATISDRERERERERRTGRRSTEEKGEVGRTRNPEPTILAEHRTRRAMASSSSAIEKLVFIAPLRPGLNHRCSHNFVVSSTGTAHPIPSPSPCADLLSNISLLRRGLLRAHACIFQVPISKGWRMKILPAKAETAKSCCRDGFARNESLSRSQQRSLGKRPVSTFCRTLKSPFGNGERRNPSALLRAGGWRSEMGTFRAFDERYSQSLRFSVDIVNNVIEWSSLKQIRELARHSTRLLIFISCFRTHTYRAFETSFPDSRKFLSCFT</sequence>
<proteinExistence type="predicted"/>
<gene>
    <name evidence="2" type="ORF">WN51_12906</name>
</gene>
<organism evidence="2 3">
    <name type="scientific">Melipona quadrifasciata</name>
    <dbReference type="NCBI Taxonomy" id="166423"/>
    <lineage>
        <taxon>Eukaryota</taxon>
        <taxon>Metazoa</taxon>
        <taxon>Ecdysozoa</taxon>
        <taxon>Arthropoda</taxon>
        <taxon>Hexapoda</taxon>
        <taxon>Insecta</taxon>
        <taxon>Pterygota</taxon>
        <taxon>Neoptera</taxon>
        <taxon>Endopterygota</taxon>
        <taxon>Hymenoptera</taxon>
        <taxon>Apocrita</taxon>
        <taxon>Aculeata</taxon>
        <taxon>Apoidea</taxon>
        <taxon>Anthophila</taxon>
        <taxon>Apidae</taxon>
        <taxon>Melipona</taxon>
    </lineage>
</organism>
<feature type="region of interest" description="Disordered" evidence="1">
    <location>
        <begin position="1"/>
        <end position="37"/>
    </location>
</feature>
<dbReference type="OrthoDB" id="10608106at2759"/>
<evidence type="ECO:0000313" key="3">
    <source>
        <dbReference type="Proteomes" id="UP000053105"/>
    </source>
</evidence>
<evidence type="ECO:0000313" key="2">
    <source>
        <dbReference type="EMBL" id="KOX80423.1"/>
    </source>
</evidence>
<protein>
    <submittedName>
        <fullName evidence="2">Uncharacterized protein</fullName>
    </submittedName>
</protein>
<dbReference type="Proteomes" id="UP000053105">
    <property type="component" value="Unassembled WGS sequence"/>
</dbReference>